<gene>
    <name evidence="1" type="ORF">CTM90_08180</name>
</gene>
<dbReference type="EMBL" id="PYMM01000003">
    <property type="protein sequence ID" value="PSU17470.1"/>
    <property type="molecule type" value="Genomic_DNA"/>
</dbReference>
<dbReference type="Pfam" id="PF18807">
    <property type="entry name" value="TTc_toxin_rep"/>
    <property type="match status" value="1"/>
</dbReference>
<reference evidence="1 2" key="1">
    <citation type="submission" date="2018-03" db="EMBL/GenBank/DDBJ databases">
        <title>Whole genome sequencing of Histamine producing bacteria.</title>
        <authorList>
            <person name="Butler K."/>
        </authorList>
    </citation>
    <scope>NUCLEOTIDE SEQUENCE [LARGE SCALE GENOMIC DNA]</scope>
    <source>
        <strain evidence="1 2">BT-6</strain>
    </source>
</reference>
<accession>A0ABD6X4Q9</accession>
<dbReference type="PANTHER" id="PTHR32305">
    <property type="match status" value="1"/>
</dbReference>
<dbReference type="Gene3D" id="2.180.10.10">
    <property type="entry name" value="RHS repeat-associated core"/>
    <property type="match status" value="1"/>
</dbReference>
<dbReference type="NCBIfam" id="TIGR03696">
    <property type="entry name" value="Rhs_assc_core"/>
    <property type="match status" value="1"/>
</dbReference>
<evidence type="ECO:0000313" key="2">
    <source>
        <dbReference type="Proteomes" id="UP000241404"/>
    </source>
</evidence>
<comment type="caution">
    <text evidence="1">The sequence shown here is derived from an EMBL/GenBank/DDBJ whole genome shotgun (WGS) entry which is preliminary data.</text>
</comment>
<dbReference type="AlphaFoldDB" id="A0ABD6X4Q9"/>
<dbReference type="Proteomes" id="UP000241404">
    <property type="component" value="Unassembled WGS sequence"/>
</dbReference>
<dbReference type="InterPro" id="IPR050708">
    <property type="entry name" value="T6SS_VgrG/RHS"/>
</dbReference>
<dbReference type="InterPro" id="IPR022385">
    <property type="entry name" value="Rhs_assc_core"/>
</dbReference>
<organism evidence="1 2">
    <name type="scientific">Photobacterium damselae</name>
    <dbReference type="NCBI Taxonomy" id="38293"/>
    <lineage>
        <taxon>Bacteria</taxon>
        <taxon>Pseudomonadati</taxon>
        <taxon>Pseudomonadota</taxon>
        <taxon>Gammaproteobacteria</taxon>
        <taxon>Vibrionales</taxon>
        <taxon>Vibrionaceae</taxon>
        <taxon>Photobacterium</taxon>
    </lineage>
</organism>
<proteinExistence type="predicted"/>
<sequence length="977" mass="108089">MSTSLFSNTPSVTVLDNRGLSVRDIAYYRHPNEPTSTRTRITHHQYDTRGALKQSADPRLHQSEKANFHYLTDLAGHVLRTQGVDNGTSVSLNDAAGRAFIAVNNISTAADGSEDTSQAVTRTWQYEGASLPGRLLSITEQVTGDAARITERFVYARNTEAEKAHNLAGQCISHYDTAGLVQTDSIALTGVALSVSRRLLKDADNPDVVADWQGGDASVWNEQLSKEDYVTLTTTDATGTVLTTTDTKGNVQRVAYDVSGLMSGSWLTLKGKAEQTIVKSLMYSAAGQKLREEQGNGVVTTYSYEPETQRLIGIKTERPTGHALGAKVLQDLRYEYDPVGNVLKINNDAEETRFWRNQKVVPENTYTYDSLYQLVKATGREMANAGQQSNHLPSATIPFLSDSSAYTNYTRTYTYDEAGNLIKVNHSAPATSNNYTTTMTVSDSSNRSVQSTLTENVSDVDRFFTVGGQQNQLQLGQPLIWTPRNELLKVTPVVRDGDMNDVESYRYDAGSQRLLKVSKQKAASSVQTLRALYLPGIELRSVAQYNTETESLQVITIGEAGRAQVRVLHWEKGGPSEISNDQVRYSYDSLIGSCNLEVDSSGHLISMEEYYPYGGTAILTARSQAEVKYKTVRYSGKERDATGLYYYGYRYYQPWVGRWLSSDPAGTIDGLNLYRMVRNNPVIFADLDGLRPDSRNQLPGSHLYKPNLRTGEDRNLRDASLLIPSSMENAVAKGSPIKLEEALTEHALSTTPLLTDLINPSKVPMDDTTKNILTHKSLAGGILAFNAIRFSMSGNNNVNALRIVDKETSTHQIGSGGTLAYWAPQGGYVDIPAHPKNGKPELVFTPGFSGCIFVADKLNENTIRVRHVQGGKEDSEYNNLAADEHGQGMIDAMEYRDYGYHHDVKERLMENIKGSAFMIYKNERWNIRYQSLANAPGILSLKEESGGLFRKLPQLKGTICYSEGRSVVKNEVIPLHF</sequence>
<evidence type="ECO:0000313" key="1">
    <source>
        <dbReference type="EMBL" id="PSU17470.1"/>
    </source>
</evidence>
<name>A0ABD6X4Q9_PHODM</name>
<protein>
    <submittedName>
        <fullName evidence="1">RHS repeat protein</fullName>
    </submittedName>
</protein>
<dbReference type="InterPro" id="IPR041508">
    <property type="entry name" value="TcC-like_repeat"/>
</dbReference>
<dbReference type="PANTHER" id="PTHR32305:SF15">
    <property type="entry name" value="PROTEIN RHSA-RELATED"/>
    <property type="match status" value="1"/>
</dbReference>